<reference evidence="1" key="1">
    <citation type="journal article" date="2013" name="Environ. Microbiol.">
        <title>Seasonally variable intestinal metagenomes of the red palm weevil (Rhynchophorus ferrugineus).</title>
        <authorList>
            <person name="Jia S."/>
            <person name="Zhang X."/>
            <person name="Zhang G."/>
            <person name="Yin A."/>
            <person name="Zhang S."/>
            <person name="Li F."/>
            <person name="Wang L."/>
            <person name="Zhao D."/>
            <person name="Yun Q."/>
            <person name="Tala"/>
            <person name="Wang J."/>
            <person name="Sun G."/>
            <person name="Baabdullah M."/>
            <person name="Yu X."/>
            <person name="Hu S."/>
            <person name="Al-Mssallem I.S."/>
            <person name="Yu J."/>
        </authorList>
    </citation>
    <scope>NUCLEOTIDE SEQUENCE</scope>
</reference>
<accession>A0A060BPA9</accession>
<evidence type="ECO:0000313" key="1">
    <source>
        <dbReference type="EMBL" id="AIA86168.1"/>
    </source>
</evidence>
<dbReference type="AlphaFoldDB" id="A0A060BPA9"/>
<dbReference type="EMBL" id="KF118905">
    <property type="protein sequence ID" value="AIA86168.1"/>
    <property type="molecule type" value="Genomic_DNA"/>
</dbReference>
<protein>
    <submittedName>
        <fullName evidence="1">CAZy families GH105 protein</fullName>
    </submittedName>
</protein>
<sequence length="114" mass="12046">MAYRLYLDERNVTDIFGKKLPAPILGRIGMGGDDYHAKADWGMDIFQVDQSLGVGGLGTIRDGRAEQIGPSVISAQVEADGPVLAAVRVEDKGWRGASGPVTLGARYSIAAGSR</sequence>
<dbReference type="InterPro" id="IPR032342">
    <property type="entry name" value="DUF4861"/>
</dbReference>
<organism evidence="1">
    <name type="scientific">uncultured Asticcacaulis sp</name>
    <dbReference type="NCBI Taxonomy" id="265211"/>
    <lineage>
        <taxon>Bacteria</taxon>
        <taxon>Pseudomonadati</taxon>
        <taxon>Pseudomonadota</taxon>
        <taxon>Alphaproteobacteria</taxon>
        <taxon>Caulobacterales</taxon>
        <taxon>Caulobacteraceae</taxon>
        <taxon>Asticcacaulis</taxon>
        <taxon>environmental samples</taxon>
    </lineage>
</organism>
<feature type="non-terminal residue" evidence="1">
    <location>
        <position position="114"/>
    </location>
</feature>
<dbReference type="Pfam" id="PF16153">
    <property type="entry name" value="DUF4861"/>
    <property type="match status" value="1"/>
</dbReference>
<proteinExistence type="predicted"/>
<name>A0A060BPA9_9CAUL</name>